<dbReference type="AlphaFoldDB" id="A0A1E1F522"/>
<dbReference type="PANTHER" id="PTHR30576:SF8">
    <property type="entry name" value="UNDECAPRENYL-PHOSPHATE GALACTOSE PHOSPHOTRANSFERASE"/>
    <property type="match status" value="1"/>
</dbReference>
<protein>
    <submittedName>
        <fullName evidence="5">UDP-phosphate galactose phosphotransferase</fullName>
    </submittedName>
</protein>
<gene>
    <name evidence="5" type="ORF">SCLO_1025850</name>
</gene>
<dbReference type="InterPro" id="IPR003362">
    <property type="entry name" value="Bact_transf"/>
</dbReference>
<keyword evidence="2" id="KW-0270">Exopolysaccharide synthesis</keyword>
<dbReference type="OrthoDB" id="9808602at2"/>
<organism evidence="5 6">
    <name type="scientific">Sphingobium cloacae</name>
    <dbReference type="NCBI Taxonomy" id="120107"/>
    <lineage>
        <taxon>Bacteria</taxon>
        <taxon>Pseudomonadati</taxon>
        <taxon>Pseudomonadota</taxon>
        <taxon>Alphaproteobacteria</taxon>
        <taxon>Sphingomonadales</taxon>
        <taxon>Sphingomonadaceae</taxon>
        <taxon>Sphingobium</taxon>
    </lineage>
</organism>
<dbReference type="PANTHER" id="PTHR30576">
    <property type="entry name" value="COLANIC BIOSYNTHESIS UDP-GLUCOSE LIPID CARRIER TRANSFERASE"/>
    <property type="match status" value="1"/>
</dbReference>
<dbReference type="GO" id="GO:0016780">
    <property type="term" value="F:phosphotransferase activity, for other substituted phosphate groups"/>
    <property type="evidence" value="ECO:0007669"/>
    <property type="project" value="TreeGrafter"/>
</dbReference>
<keyword evidence="5" id="KW-0808">Transferase</keyword>
<evidence type="ECO:0000256" key="3">
    <source>
        <dbReference type="SAM" id="MobiDB-lite"/>
    </source>
</evidence>
<dbReference type="EMBL" id="AP017655">
    <property type="protein sequence ID" value="BAV65625.1"/>
    <property type="molecule type" value="Genomic_DNA"/>
</dbReference>
<comment type="similarity">
    <text evidence="1">Belongs to the bacterial sugar transferase family.</text>
</comment>
<evidence type="ECO:0000313" key="5">
    <source>
        <dbReference type="EMBL" id="BAV65625.1"/>
    </source>
</evidence>
<feature type="region of interest" description="Disordered" evidence="3">
    <location>
        <begin position="190"/>
        <end position="238"/>
    </location>
</feature>
<evidence type="ECO:0000256" key="2">
    <source>
        <dbReference type="ARBA" id="ARBA00023169"/>
    </source>
</evidence>
<proteinExistence type="inferred from homology"/>
<feature type="compositionally biased region" description="Basic and acidic residues" evidence="3">
    <location>
        <begin position="228"/>
        <end position="238"/>
    </location>
</feature>
<evidence type="ECO:0000313" key="6">
    <source>
        <dbReference type="Proteomes" id="UP000218272"/>
    </source>
</evidence>
<evidence type="ECO:0000259" key="4">
    <source>
        <dbReference type="Pfam" id="PF02397"/>
    </source>
</evidence>
<dbReference type="Proteomes" id="UP000218272">
    <property type="component" value="Chromosome SCLO_1"/>
</dbReference>
<dbReference type="Pfam" id="PF02397">
    <property type="entry name" value="Bac_transf"/>
    <property type="match status" value="1"/>
</dbReference>
<sequence length="238" mass="26378">MKARVLIEGIVAALMLVLAAPVLLGIAVAVRLSMGRPVIFSQIRSGLHRHPYALRKFRTMTDALDGNGQLLPDDLRTTRVGAFLRRSRLDELPELWNIVKGEMSFIGPRPLLPPTIAVMQDKGERRCSVRPGLTGWAQTKGGQLLSLSEKLDLDLWYIDHASLRLDAVILWRTLLVVLLGDRRSYAPSSMNMQASTEDRRYATPTGLSSGRAGDSAARDIAEPEEEEPMARERAAGRR</sequence>
<reference evidence="5 6" key="1">
    <citation type="submission" date="2016-10" db="EMBL/GenBank/DDBJ databases">
        <title>Complete Genome Sequence of the Nonylphenol-Degrading Bacterium Sphingobium cloacae JCM 10874T.</title>
        <authorList>
            <person name="Ootsuka M."/>
            <person name="Nishizawa T."/>
            <person name="Ohta H."/>
        </authorList>
    </citation>
    <scope>NUCLEOTIDE SEQUENCE [LARGE SCALE GENOMIC DNA]</scope>
    <source>
        <strain evidence="5 6">JCM 10874</strain>
    </source>
</reference>
<keyword evidence="6" id="KW-1185">Reference proteome</keyword>
<dbReference type="KEGG" id="sclo:SCLO_1025850"/>
<evidence type="ECO:0000256" key="1">
    <source>
        <dbReference type="ARBA" id="ARBA00006464"/>
    </source>
</evidence>
<feature type="domain" description="Bacterial sugar transferase" evidence="4">
    <location>
        <begin position="7"/>
        <end position="178"/>
    </location>
</feature>
<dbReference type="RefSeq" id="WP_096362160.1">
    <property type="nucleotide sequence ID" value="NZ_AP017655.1"/>
</dbReference>
<dbReference type="GO" id="GO:0000271">
    <property type="term" value="P:polysaccharide biosynthetic process"/>
    <property type="evidence" value="ECO:0007669"/>
    <property type="project" value="UniProtKB-KW"/>
</dbReference>
<accession>A0A1E1F522</accession>
<name>A0A1E1F522_9SPHN</name>